<dbReference type="Proteomes" id="UP000886998">
    <property type="component" value="Unassembled WGS sequence"/>
</dbReference>
<protein>
    <submittedName>
        <fullName evidence="1">Uncharacterized protein</fullName>
    </submittedName>
</protein>
<feature type="non-terminal residue" evidence="1">
    <location>
        <position position="129"/>
    </location>
</feature>
<evidence type="ECO:0000313" key="1">
    <source>
        <dbReference type="EMBL" id="GFS36624.1"/>
    </source>
</evidence>
<evidence type="ECO:0000313" key="2">
    <source>
        <dbReference type="Proteomes" id="UP000886998"/>
    </source>
</evidence>
<gene>
    <name evidence="1" type="ORF">TNIN_215441</name>
</gene>
<organism evidence="1 2">
    <name type="scientific">Trichonephila inaurata madagascariensis</name>
    <dbReference type="NCBI Taxonomy" id="2747483"/>
    <lineage>
        <taxon>Eukaryota</taxon>
        <taxon>Metazoa</taxon>
        <taxon>Ecdysozoa</taxon>
        <taxon>Arthropoda</taxon>
        <taxon>Chelicerata</taxon>
        <taxon>Arachnida</taxon>
        <taxon>Araneae</taxon>
        <taxon>Araneomorphae</taxon>
        <taxon>Entelegynae</taxon>
        <taxon>Araneoidea</taxon>
        <taxon>Nephilidae</taxon>
        <taxon>Trichonephila</taxon>
        <taxon>Trichonephila inaurata</taxon>
    </lineage>
</organism>
<proteinExistence type="predicted"/>
<accession>A0A8X6JTY7</accession>
<dbReference type="EMBL" id="BMAV01024848">
    <property type="protein sequence ID" value="GFS36624.1"/>
    <property type="molecule type" value="Genomic_DNA"/>
</dbReference>
<sequence>ATHPLFLVGLSLMFLAAFSRWTLIYHFTPLIAAGLLLAWTYDFRLFSFFTVDYIFQGDVCCLTRVHQLPALLVPEFCALPLQSWCSIPGFPDPVPGFLFLGFPAPVPACVPGFPCQAGSSLPPLQCYTS</sequence>
<name>A0A8X6JTY7_9ARAC</name>
<keyword evidence="2" id="KW-1185">Reference proteome</keyword>
<comment type="caution">
    <text evidence="1">The sequence shown here is derived from an EMBL/GenBank/DDBJ whole genome shotgun (WGS) entry which is preliminary data.</text>
</comment>
<dbReference type="AlphaFoldDB" id="A0A8X6JTY7"/>
<reference evidence="1" key="1">
    <citation type="submission" date="2020-08" db="EMBL/GenBank/DDBJ databases">
        <title>Multicomponent nature underlies the extraordinary mechanical properties of spider dragline silk.</title>
        <authorList>
            <person name="Kono N."/>
            <person name="Nakamura H."/>
            <person name="Mori M."/>
            <person name="Yoshida Y."/>
            <person name="Ohtoshi R."/>
            <person name="Malay A.D."/>
            <person name="Moran D.A.P."/>
            <person name="Tomita M."/>
            <person name="Numata K."/>
            <person name="Arakawa K."/>
        </authorList>
    </citation>
    <scope>NUCLEOTIDE SEQUENCE</scope>
</reference>